<keyword evidence="4 6" id="KW-1133">Transmembrane helix</keyword>
<dbReference type="Proteomes" id="UP000546642">
    <property type="component" value="Unassembled WGS sequence"/>
</dbReference>
<keyword evidence="9" id="KW-1185">Reference proteome</keyword>
<organism evidence="8 9">
    <name type="scientific">Nocardiopsis mwathae</name>
    <dbReference type="NCBI Taxonomy" id="1472723"/>
    <lineage>
        <taxon>Bacteria</taxon>
        <taxon>Bacillati</taxon>
        <taxon>Actinomycetota</taxon>
        <taxon>Actinomycetes</taxon>
        <taxon>Streptosporangiales</taxon>
        <taxon>Nocardiopsidaceae</taxon>
        <taxon>Nocardiopsis</taxon>
    </lineage>
</organism>
<comment type="similarity">
    <text evidence="2 6">Belongs to the SURF1 family.</text>
</comment>
<feature type="region of interest" description="Disordered" evidence="7">
    <location>
        <begin position="246"/>
        <end position="275"/>
    </location>
</feature>
<comment type="subcellular location">
    <subcellularLocation>
        <location evidence="6">Cell membrane</location>
        <topology evidence="6">Multi-pass membrane protein</topology>
    </subcellularLocation>
    <subcellularLocation>
        <location evidence="1">Membrane</location>
    </subcellularLocation>
</comment>
<feature type="transmembrane region" description="Helical" evidence="6">
    <location>
        <begin position="12"/>
        <end position="30"/>
    </location>
</feature>
<dbReference type="PANTHER" id="PTHR23427:SF2">
    <property type="entry name" value="SURFEIT LOCUS PROTEIN 1"/>
    <property type="match status" value="1"/>
</dbReference>
<evidence type="ECO:0000256" key="4">
    <source>
        <dbReference type="ARBA" id="ARBA00022989"/>
    </source>
</evidence>
<reference evidence="8 9" key="1">
    <citation type="submission" date="2020-08" db="EMBL/GenBank/DDBJ databases">
        <title>Sequencing the genomes of 1000 actinobacteria strains.</title>
        <authorList>
            <person name="Klenk H.-P."/>
        </authorList>
    </citation>
    <scope>NUCLEOTIDE SEQUENCE [LARGE SCALE GENOMIC DNA]</scope>
    <source>
        <strain evidence="8 9">DSM 46659</strain>
    </source>
</reference>
<dbReference type="Pfam" id="PF02104">
    <property type="entry name" value="SURF1"/>
    <property type="match status" value="1"/>
</dbReference>
<evidence type="ECO:0000313" key="9">
    <source>
        <dbReference type="Proteomes" id="UP000546642"/>
    </source>
</evidence>
<dbReference type="PROSITE" id="PS50895">
    <property type="entry name" value="SURF1"/>
    <property type="match status" value="1"/>
</dbReference>
<keyword evidence="5 6" id="KW-0472">Membrane</keyword>
<dbReference type="EMBL" id="JACHDS010000001">
    <property type="protein sequence ID" value="MBB6174130.1"/>
    <property type="molecule type" value="Genomic_DNA"/>
</dbReference>
<dbReference type="AlphaFoldDB" id="A0A7W9YL14"/>
<sequence length="275" mass="30244">MFRVLFSSRMLAFHALVLLIVPSFIWLGFWQLSRWEDRQAAANLQEANIEAAPVPVDRLTGVGRDVDRADRWKSVEATGHYDADHELVVRNRDGSRGVGMYVLTPLVTDDGPALLVNRGWVPNPDTATAQPDVPPPPTGEVTVTGRIQFGETPENTGIRERDGLPDGQIMIIDVDAIAADLPYPVYGGFAELTAQDPPSDPAPERVAAPETNMGMNLSYAVQWWVFTVIAVIGWIILMRRELRDARTEEAEPKGGASAVLPERPADAPERAETRT</sequence>
<dbReference type="GO" id="GO:0005886">
    <property type="term" value="C:plasma membrane"/>
    <property type="evidence" value="ECO:0007669"/>
    <property type="project" value="UniProtKB-SubCell"/>
</dbReference>
<protein>
    <recommendedName>
        <fullName evidence="6">SURF1-like protein</fullName>
    </recommendedName>
</protein>
<dbReference type="CDD" id="cd06662">
    <property type="entry name" value="SURF1"/>
    <property type="match status" value="1"/>
</dbReference>
<dbReference type="InterPro" id="IPR002994">
    <property type="entry name" value="Surf1/Shy1"/>
</dbReference>
<evidence type="ECO:0000313" key="8">
    <source>
        <dbReference type="EMBL" id="MBB6174130.1"/>
    </source>
</evidence>
<gene>
    <name evidence="8" type="ORF">HNR23_004190</name>
</gene>
<feature type="transmembrane region" description="Helical" evidence="6">
    <location>
        <begin position="219"/>
        <end position="237"/>
    </location>
</feature>
<dbReference type="RefSeq" id="WP_343070645.1">
    <property type="nucleotide sequence ID" value="NZ_JACHDS010000001.1"/>
</dbReference>
<evidence type="ECO:0000256" key="7">
    <source>
        <dbReference type="SAM" id="MobiDB-lite"/>
    </source>
</evidence>
<evidence type="ECO:0000256" key="5">
    <source>
        <dbReference type="ARBA" id="ARBA00023136"/>
    </source>
</evidence>
<keyword evidence="3 6" id="KW-0812">Transmembrane</keyword>
<feature type="compositionally biased region" description="Basic and acidic residues" evidence="7">
    <location>
        <begin position="263"/>
        <end position="275"/>
    </location>
</feature>
<comment type="caution">
    <text evidence="8">The sequence shown here is derived from an EMBL/GenBank/DDBJ whole genome shotgun (WGS) entry which is preliminary data.</text>
</comment>
<name>A0A7W9YL14_9ACTN</name>
<evidence type="ECO:0000256" key="2">
    <source>
        <dbReference type="ARBA" id="ARBA00007165"/>
    </source>
</evidence>
<accession>A0A7W9YL14</accession>
<keyword evidence="6" id="KW-1003">Cell membrane</keyword>
<evidence type="ECO:0000256" key="1">
    <source>
        <dbReference type="ARBA" id="ARBA00004370"/>
    </source>
</evidence>
<dbReference type="PANTHER" id="PTHR23427">
    <property type="entry name" value="SURFEIT LOCUS PROTEIN"/>
    <property type="match status" value="1"/>
</dbReference>
<proteinExistence type="inferred from homology"/>
<dbReference type="InterPro" id="IPR045214">
    <property type="entry name" value="Surf1/Surf4"/>
</dbReference>
<evidence type="ECO:0000256" key="3">
    <source>
        <dbReference type="ARBA" id="ARBA00022692"/>
    </source>
</evidence>
<evidence type="ECO:0000256" key="6">
    <source>
        <dbReference type="RuleBase" id="RU363076"/>
    </source>
</evidence>